<evidence type="ECO:0000313" key="3">
    <source>
        <dbReference type="EnsemblPlants" id="PAC:32902584.CDS.1"/>
    </source>
</evidence>
<sequence>MGSLLAKERGCTTEEEEEDNIIEGQTELGDESIPNGEADLFPPRELDADEQAAMEEWEQPSIGIGFLLNAYWEC</sequence>
<dbReference type="Gramene" id="Pp3c10_2970V3.1">
    <property type="protein sequence ID" value="PAC:32902584.CDS.1"/>
    <property type="gene ID" value="Pp3c10_2970"/>
</dbReference>
<reference evidence="3" key="3">
    <citation type="submission" date="2020-12" db="UniProtKB">
        <authorList>
            <consortium name="EnsemblPlants"/>
        </authorList>
    </citation>
    <scope>IDENTIFICATION</scope>
</reference>
<name>A0A2K1JXG4_PHYPA</name>
<dbReference type="EnsemblPlants" id="Pp3c10_2970V3.3">
    <property type="protein sequence ID" value="PAC:32902586.CDS.1"/>
    <property type="gene ID" value="Pp3c10_2970"/>
</dbReference>
<dbReference type="AlphaFoldDB" id="A0A2K1JXG4"/>
<feature type="region of interest" description="Disordered" evidence="1">
    <location>
        <begin position="1"/>
        <end position="42"/>
    </location>
</feature>
<gene>
    <name evidence="2" type="ORF">PHYPA_013339</name>
</gene>
<accession>A0A2K1JXG4</accession>
<dbReference type="EMBL" id="ABEU02000010">
    <property type="protein sequence ID" value="PNR46220.1"/>
    <property type="molecule type" value="Genomic_DNA"/>
</dbReference>
<keyword evidence="4" id="KW-1185">Reference proteome</keyword>
<proteinExistence type="predicted"/>
<dbReference type="EnsemblPlants" id="Pp3c10_2970V3.2">
    <property type="protein sequence ID" value="PAC:32902585.CDS.1"/>
    <property type="gene ID" value="Pp3c10_2970"/>
</dbReference>
<dbReference type="PaxDb" id="3218-PP1S51_312V6.1"/>
<dbReference type="Gramene" id="Pp3c10_2970V3.3">
    <property type="protein sequence ID" value="PAC:32902586.CDS.1"/>
    <property type="gene ID" value="Pp3c10_2970"/>
</dbReference>
<evidence type="ECO:0000313" key="4">
    <source>
        <dbReference type="Proteomes" id="UP000006727"/>
    </source>
</evidence>
<dbReference type="EnsemblPlants" id="Pp3c10_2970V3.1">
    <property type="protein sequence ID" value="PAC:32902584.CDS.1"/>
    <property type="gene ID" value="Pp3c10_2970"/>
</dbReference>
<dbReference type="InParanoid" id="A0A2K1JXG4"/>
<protein>
    <submittedName>
        <fullName evidence="2 3">Uncharacterized protein</fullName>
    </submittedName>
</protein>
<organism evidence="2">
    <name type="scientific">Physcomitrium patens</name>
    <name type="common">Spreading-leaved earth moss</name>
    <name type="synonym">Physcomitrella patens</name>
    <dbReference type="NCBI Taxonomy" id="3218"/>
    <lineage>
        <taxon>Eukaryota</taxon>
        <taxon>Viridiplantae</taxon>
        <taxon>Streptophyta</taxon>
        <taxon>Embryophyta</taxon>
        <taxon>Bryophyta</taxon>
        <taxon>Bryophytina</taxon>
        <taxon>Bryopsida</taxon>
        <taxon>Funariidae</taxon>
        <taxon>Funariales</taxon>
        <taxon>Funariaceae</taxon>
        <taxon>Physcomitrium</taxon>
    </lineage>
</organism>
<reference evidence="2 4" key="1">
    <citation type="journal article" date="2008" name="Science">
        <title>The Physcomitrella genome reveals evolutionary insights into the conquest of land by plants.</title>
        <authorList>
            <person name="Rensing S."/>
            <person name="Lang D."/>
            <person name="Zimmer A."/>
            <person name="Terry A."/>
            <person name="Salamov A."/>
            <person name="Shapiro H."/>
            <person name="Nishiyama T."/>
            <person name="Perroud P.-F."/>
            <person name="Lindquist E."/>
            <person name="Kamisugi Y."/>
            <person name="Tanahashi T."/>
            <person name="Sakakibara K."/>
            <person name="Fujita T."/>
            <person name="Oishi K."/>
            <person name="Shin-I T."/>
            <person name="Kuroki Y."/>
            <person name="Toyoda A."/>
            <person name="Suzuki Y."/>
            <person name="Hashimoto A."/>
            <person name="Yamaguchi K."/>
            <person name="Sugano A."/>
            <person name="Kohara Y."/>
            <person name="Fujiyama A."/>
            <person name="Anterola A."/>
            <person name="Aoki S."/>
            <person name="Ashton N."/>
            <person name="Barbazuk W.B."/>
            <person name="Barker E."/>
            <person name="Bennetzen J."/>
            <person name="Bezanilla M."/>
            <person name="Blankenship R."/>
            <person name="Cho S.H."/>
            <person name="Dutcher S."/>
            <person name="Estelle M."/>
            <person name="Fawcett J.A."/>
            <person name="Gundlach H."/>
            <person name="Hanada K."/>
            <person name="Heyl A."/>
            <person name="Hicks K.A."/>
            <person name="Hugh J."/>
            <person name="Lohr M."/>
            <person name="Mayer K."/>
            <person name="Melkozernov A."/>
            <person name="Murata T."/>
            <person name="Nelson D."/>
            <person name="Pils B."/>
            <person name="Prigge M."/>
            <person name="Reiss B."/>
            <person name="Renner T."/>
            <person name="Rombauts S."/>
            <person name="Rushton P."/>
            <person name="Sanderfoot A."/>
            <person name="Schween G."/>
            <person name="Shiu S.-H."/>
            <person name="Stueber K."/>
            <person name="Theodoulou F.L."/>
            <person name="Tu H."/>
            <person name="Van de Peer Y."/>
            <person name="Verrier P.J."/>
            <person name="Waters E."/>
            <person name="Wood A."/>
            <person name="Yang L."/>
            <person name="Cove D."/>
            <person name="Cuming A."/>
            <person name="Hasebe M."/>
            <person name="Lucas S."/>
            <person name="Mishler D.B."/>
            <person name="Reski R."/>
            <person name="Grigoriev I."/>
            <person name="Quatrano R.S."/>
            <person name="Boore J.L."/>
        </authorList>
    </citation>
    <scope>NUCLEOTIDE SEQUENCE [LARGE SCALE GENOMIC DNA]</scope>
    <source>
        <strain evidence="3 4">cv. Gransden 2004</strain>
    </source>
</reference>
<feature type="compositionally biased region" description="Basic and acidic residues" evidence="1">
    <location>
        <begin position="1"/>
        <end position="12"/>
    </location>
</feature>
<dbReference type="Proteomes" id="UP000006727">
    <property type="component" value="Chromosome 10"/>
</dbReference>
<evidence type="ECO:0000313" key="2">
    <source>
        <dbReference type="EMBL" id="PNR46220.1"/>
    </source>
</evidence>
<evidence type="ECO:0000256" key="1">
    <source>
        <dbReference type="SAM" id="MobiDB-lite"/>
    </source>
</evidence>
<reference evidence="2 4" key="2">
    <citation type="journal article" date="2018" name="Plant J.">
        <title>The Physcomitrella patens chromosome-scale assembly reveals moss genome structure and evolution.</title>
        <authorList>
            <person name="Lang D."/>
            <person name="Ullrich K.K."/>
            <person name="Murat F."/>
            <person name="Fuchs J."/>
            <person name="Jenkins J."/>
            <person name="Haas F.B."/>
            <person name="Piednoel M."/>
            <person name="Gundlach H."/>
            <person name="Van Bel M."/>
            <person name="Meyberg R."/>
            <person name="Vives C."/>
            <person name="Morata J."/>
            <person name="Symeonidi A."/>
            <person name="Hiss M."/>
            <person name="Muchero W."/>
            <person name="Kamisugi Y."/>
            <person name="Saleh O."/>
            <person name="Blanc G."/>
            <person name="Decker E.L."/>
            <person name="van Gessel N."/>
            <person name="Grimwood J."/>
            <person name="Hayes R.D."/>
            <person name="Graham S.W."/>
            <person name="Gunter L.E."/>
            <person name="McDaniel S.F."/>
            <person name="Hoernstein S.N.W."/>
            <person name="Larsson A."/>
            <person name="Li F.W."/>
            <person name="Perroud P.F."/>
            <person name="Phillips J."/>
            <person name="Ranjan P."/>
            <person name="Rokshar D.S."/>
            <person name="Rothfels C.J."/>
            <person name="Schneider L."/>
            <person name="Shu S."/>
            <person name="Stevenson D.W."/>
            <person name="Thummler F."/>
            <person name="Tillich M."/>
            <person name="Villarreal Aguilar J.C."/>
            <person name="Widiez T."/>
            <person name="Wong G.K."/>
            <person name="Wymore A."/>
            <person name="Zhang Y."/>
            <person name="Zimmer A.D."/>
            <person name="Quatrano R.S."/>
            <person name="Mayer K.F.X."/>
            <person name="Goodstein D."/>
            <person name="Casacuberta J.M."/>
            <person name="Vandepoele K."/>
            <person name="Reski R."/>
            <person name="Cuming A.C."/>
            <person name="Tuskan G.A."/>
            <person name="Maumus F."/>
            <person name="Salse J."/>
            <person name="Schmutz J."/>
            <person name="Rensing S.A."/>
        </authorList>
    </citation>
    <scope>NUCLEOTIDE SEQUENCE [LARGE SCALE GENOMIC DNA]</scope>
    <source>
        <strain evidence="3 4">cv. Gransden 2004</strain>
    </source>
</reference>
<dbReference type="Gramene" id="Pp3c10_2970V3.2">
    <property type="protein sequence ID" value="PAC:32902585.CDS.1"/>
    <property type="gene ID" value="Pp3c10_2970"/>
</dbReference>